<evidence type="ECO:0008006" key="2">
    <source>
        <dbReference type="Google" id="ProtNLM"/>
    </source>
</evidence>
<sequence length="375" mass="41778">MNQKSWLGLALLPMLSTAAYAQDIDFSGDLRLGVVGLDRDDRNGQQVDDTEVDLRVRAGAQWNISDIYSAKARVAVTGNDSDFNGNLKFYTELPAGSSNINAGDMTFDELFVRARYGNWDHRVGRFQYQNRLDVVAPKSMSRTSSNSWNVHWTDGLHSRYRAANGWQYNFVLDYSTEDGASLVRRGPLNYQSSDSRITYYASVDKSDADGLFLQRSVDVTVIPSALYYNGVAAGDKTDYVTFGARLAMQWALRGESRFVAGAEIAHALDTPTLAAMGLPGLGDSGGNAWQVSVNVVDMAPGHSIGLVHGENDAGWLLSTDFTNNMSLTEIRWNWEVLSGHLFQIRVRDREDLIQRSSAVRKRHDVDYFVRYTISL</sequence>
<dbReference type="EMBL" id="LAZR01000002">
    <property type="protein sequence ID" value="KKO11830.1"/>
    <property type="molecule type" value="Genomic_DNA"/>
</dbReference>
<organism evidence="1">
    <name type="scientific">marine sediment metagenome</name>
    <dbReference type="NCBI Taxonomy" id="412755"/>
    <lineage>
        <taxon>unclassified sequences</taxon>
        <taxon>metagenomes</taxon>
        <taxon>ecological metagenomes</taxon>
    </lineage>
</organism>
<gene>
    <name evidence="1" type="ORF">LCGC14_0013340</name>
</gene>
<evidence type="ECO:0000313" key="1">
    <source>
        <dbReference type="EMBL" id="KKO11830.1"/>
    </source>
</evidence>
<reference evidence="1" key="1">
    <citation type="journal article" date="2015" name="Nature">
        <title>Complex archaea that bridge the gap between prokaryotes and eukaryotes.</title>
        <authorList>
            <person name="Spang A."/>
            <person name="Saw J.H."/>
            <person name="Jorgensen S.L."/>
            <person name="Zaremba-Niedzwiedzka K."/>
            <person name="Martijn J."/>
            <person name="Lind A.E."/>
            <person name="van Eijk R."/>
            <person name="Schleper C."/>
            <person name="Guy L."/>
            <person name="Ettema T.J."/>
        </authorList>
    </citation>
    <scope>NUCLEOTIDE SEQUENCE</scope>
</reference>
<protein>
    <recommendedName>
        <fullName evidence="2">Porin domain-containing protein</fullName>
    </recommendedName>
</protein>
<comment type="caution">
    <text evidence="1">The sequence shown here is derived from an EMBL/GenBank/DDBJ whole genome shotgun (WGS) entry which is preliminary data.</text>
</comment>
<dbReference type="AlphaFoldDB" id="A0A0F9W693"/>
<proteinExistence type="predicted"/>
<accession>A0A0F9W693</accession>
<name>A0A0F9W693_9ZZZZ</name>